<reference evidence="2 3" key="1">
    <citation type="journal article" date="2015" name="Genome Biol. Evol.">
        <title>Comparative Genomics of a Bacterivorous Green Alga Reveals Evolutionary Causalities and Consequences of Phago-Mixotrophic Mode of Nutrition.</title>
        <authorList>
            <person name="Burns J.A."/>
            <person name="Paasch A."/>
            <person name="Narechania A."/>
            <person name="Kim E."/>
        </authorList>
    </citation>
    <scope>NUCLEOTIDE SEQUENCE [LARGE SCALE GENOMIC DNA]</scope>
    <source>
        <strain evidence="2 3">PLY_AMNH</strain>
    </source>
</reference>
<comment type="caution">
    <text evidence="2">The sequence shown here is derived from an EMBL/GenBank/DDBJ whole genome shotgun (WGS) entry which is preliminary data.</text>
</comment>
<evidence type="ECO:0000256" key="1">
    <source>
        <dbReference type="SAM" id="Coils"/>
    </source>
</evidence>
<keyword evidence="1" id="KW-0175">Coiled coil</keyword>
<protein>
    <submittedName>
        <fullName evidence="2">Uncharacterized protein</fullName>
    </submittedName>
</protein>
<organism evidence="2 3">
    <name type="scientific">Cymbomonas tetramitiformis</name>
    <dbReference type="NCBI Taxonomy" id="36881"/>
    <lineage>
        <taxon>Eukaryota</taxon>
        <taxon>Viridiplantae</taxon>
        <taxon>Chlorophyta</taxon>
        <taxon>Pyramimonadophyceae</taxon>
        <taxon>Pyramimonadales</taxon>
        <taxon>Pyramimonadaceae</taxon>
        <taxon>Cymbomonas</taxon>
    </lineage>
</organism>
<name>A0AAE0H5K5_9CHLO</name>
<evidence type="ECO:0000313" key="2">
    <source>
        <dbReference type="EMBL" id="KAK3289386.1"/>
    </source>
</evidence>
<proteinExistence type="predicted"/>
<accession>A0AAE0H5K5</accession>
<dbReference type="AlphaFoldDB" id="A0AAE0H5K5"/>
<dbReference type="EMBL" id="LGRX02000153">
    <property type="protein sequence ID" value="KAK3289386.1"/>
    <property type="molecule type" value="Genomic_DNA"/>
</dbReference>
<gene>
    <name evidence="2" type="ORF">CYMTET_3185</name>
</gene>
<dbReference type="Proteomes" id="UP001190700">
    <property type="component" value="Unassembled WGS sequence"/>
</dbReference>
<feature type="coiled-coil region" evidence="1">
    <location>
        <begin position="152"/>
        <end position="179"/>
    </location>
</feature>
<sequence length="195" mass="22589">MHNTHLELEAVFKKMQAFFSNLCGNEANKWADRLYHDTNIDDWKLNWRGFNWAQNPWGQRMVDRYASELSAQLPRYYAQRWDHGPRFPQMGNDIFQEAEDLVYYAPLLDEFIRADQPRAVGILTMQHHAMAMFTANGASRAVYVALVSTSDASAIEAQLDAMTDSMAELRREMMNMRSDRVFTSRGKKRNAGRAD</sequence>
<keyword evidence="3" id="KW-1185">Reference proteome</keyword>
<evidence type="ECO:0000313" key="3">
    <source>
        <dbReference type="Proteomes" id="UP001190700"/>
    </source>
</evidence>